<organism evidence="8 9">
    <name type="scientific">Batillaria attramentaria</name>
    <dbReference type="NCBI Taxonomy" id="370345"/>
    <lineage>
        <taxon>Eukaryota</taxon>
        <taxon>Metazoa</taxon>
        <taxon>Spiralia</taxon>
        <taxon>Lophotrochozoa</taxon>
        <taxon>Mollusca</taxon>
        <taxon>Gastropoda</taxon>
        <taxon>Caenogastropoda</taxon>
        <taxon>Sorbeoconcha</taxon>
        <taxon>Cerithioidea</taxon>
        <taxon>Batillariidae</taxon>
        <taxon>Batillaria</taxon>
    </lineage>
</organism>
<dbReference type="SMART" id="SM00184">
    <property type="entry name" value="RING"/>
    <property type="match status" value="1"/>
</dbReference>
<dbReference type="CDD" id="cd16449">
    <property type="entry name" value="RING-HC"/>
    <property type="match status" value="1"/>
</dbReference>
<evidence type="ECO:0000256" key="5">
    <source>
        <dbReference type="SAM" id="MobiDB-lite"/>
    </source>
</evidence>
<dbReference type="GO" id="GO:0008270">
    <property type="term" value="F:zinc ion binding"/>
    <property type="evidence" value="ECO:0007669"/>
    <property type="project" value="UniProtKB-KW"/>
</dbReference>
<evidence type="ECO:0008006" key="10">
    <source>
        <dbReference type="Google" id="ProtNLM"/>
    </source>
</evidence>
<accession>A0ABD0JWL2</accession>
<feature type="region of interest" description="Disordered" evidence="5">
    <location>
        <begin position="39"/>
        <end position="61"/>
    </location>
</feature>
<dbReference type="EMBL" id="JACVVK020000314">
    <property type="protein sequence ID" value="KAK7478963.1"/>
    <property type="molecule type" value="Genomic_DNA"/>
</dbReference>
<dbReference type="SUPFAM" id="SSF57863">
    <property type="entry name" value="ArfGap/RecO-like zinc finger"/>
    <property type="match status" value="1"/>
</dbReference>
<gene>
    <name evidence="8" type="ORF">BaRGS_00029830</name>
</gene>
<dbReference type="Pfam" id="PF22586">
    <property type="entry name" value="ANCHR-like_BBOX"/>
    <property type="match status" value="1"/>
</dbReference>
<dbReference type="Proteomes" id="UP001519460">
    <property type="component" value="Unassembled WGS sequence"/>
</dbReference>
<dbReference type="InterPro" id="IPR013083">
    <property type="entry name" value="Znf_RING/FYVE/PHD"/>
</dbReference>
<keyword evidence="3" id="KW-0862">Zinc</keyword>
<feature type="compositionally biased region" description="Basic and acidic residues" evidence="5">
    <location>
        <begin position="264"/>
        <end position="278"/>
    </location>
</feature>
<evidence type="ECO:0000259" key="6">
    <source>
        <dbReference type="PROSITE" id="PS50089"/>
    </source>
</evidence>
<evidence type="ECO:0000256" key="2">
    <source>
        <dbReference type="ARBA" id="ARBA00022771"/>
    </source>
</evidence>
<reference evidence="8 9" key="1">
    <citation type="journal article" date="2023" name="Sci. Data">
        <title>Genome assembly of the Korean intertidal mud-creeper Batillaria attramentaria.</title>
        <authorList>
            <person name="Patra A.K."/>
            <person name="Ho P.T."/>
            <person name="Jun S."/>
            <person name="Lee S.J."/>
            <person name="Kim Y."/>
            <person name="Won Y.J."/>
        </authorList>
    </citation>
    <scope>NUCLEOTIDE SEQUENCE [LARGE SCALE GENOMIC DNA]</scope>
    <source>
        <strain evidence="8">Wonlab-2016</strain>
    </source>
</reference>
<feature type="domain" description="B box-type" evidence="7">
    <location>
        <begin position="186"/>
        <end position="232"/>
    </location>
</feature>
<evidence type="ECO:0000256" key="3">
    <source>
        <dbReference type="ARBA" id="ARBA00022833"/>
    </source>
</evidence>
<dbReference type="InterPro" id="IPR037278">
    <property type="entry name" value="ARFGAP/RecO"/>
</dbReference>
<protein>
    <recommendedName>
        <fullName evidence="10">RING-type domain-containing protein</fullName>
    </recommendedName>
</protein>
<keyword evidence="2 4" id="KW-0863">Zinc-finger</keyword>
<dbReference type="PROSITE" id="PS50119">
    <property type="entry name" value="ZF_BBOX"/>
    <property type="match status" value="1"/>
</dbReference>
<evidence type="ECO:0000256" key="1">
    <source>
        <dbReference type="ARBA" id="ARBA00022723"/>
    </source>
</evidence>
<dbReference type="PANTHER" id="PTHR25462">
    <property type="entry name" value="BONUS, ISOFORM C-RELATED"/>
    <property type="match status" value="1"/>
</dbReference>
<evidence type="ECO:0000313" key="8">
    <source>
        <dbReference type="EMBL" id="KAK7478963.1"/>
    </source>
</evidence>
<dbReference type="InterPro" id="IPR000315">
    <property type="entry name" value="Znf_B-box"/>
</dbReference>
<dbReference type="Gene3D" id="3.30.40.10">
    <property type="entry name" value="Zinc/RING finger domain, C3HC4 (zinc finger)"/>
    <property type="match status" value="1"/>
</dbReference>
<feature type="region of interest" description="Disordered" evidence="5">
    <location>
        <begin position="1"/>
        <end position="22"/>
    </location>
</feature>
<dbReference type="InterPro" id="IPR018957">
    <property type="entry name" value="Znf_C3HC4_RING-type"/>
</dbReference>
<dbReference type="InterPro" id="IPR047153">
    <property type="entry name" value="TRIM45/56/19-like"/>
</dbReference>
<evidence type="ECO:0000259" key="7">
    <source>
        <dbReference type="PROSITE" id="PS50119"/>
    </source>
</evidence>
<keyword evidence="1" id="KW-0479">Metal-binding</keyword>
<dbReference type="PANTHER" id="PTHR25462:SF299">
    <property type="entry name" value="E3 UBIQUITIN-PROTEIN LIGASE TRIM56"/>
    <property type="match status" value="1"/>
</dbReference>
<dbReference type="InterPro" id="IPR001841">
    <property type="entry name" value="Znf_RING"/>
</dbReference>
<feature type="region of interest" description="Disordered" evidence="5">
    <location>
        <begin position="259"/>
        <end position="278"/>
    </location>
</feature>
<evidence type="ECO:0000256" key="4">
    <source>
        <dbReference type="PROSITE-ProRule" id="PRU00024"/>
    </source>
</evidence>
<dbReference type="Pfam" id="PF00097">
    <property type="entry name" value="zf-C3HC4"/>
    <property type="match status" value="1"/>
</dbReference>
<sequence>MTRLVHPSGGVATETSLSTNQPKEIQVGATEVKKHTYPSFGTRTNIDTAEKTNQEQNNNLKWHPKPVLSQTEIFRLNFQVAKTFLLHLCQQEVPMACASPSQLDITDCPVCQSLCLSPTILTCGHLVCRKCLRKTLETKGPNPACPVCGHKLQFPSGQGQTINEMAESFAKDIILEDLVTEKLAGQGHKVCLACPNKAATKICLDCGDMYCAACSNAHRRMTVSKDHVQQDLPQTLLNAPTSSTRPTRTARQMDDIISSSPSEDSIRYSHDTREGPQNMDRKTLKKATRLCEEGASGLKEAITVVDNNMAQLQEVKKRLESQQQLLTAYVTRLARPDDVLMANARVMLPRLERVCEESRQPSQASLAKLTQHVNSLMKTPDKVTP</sequence>
<comment type="caution">
    <text evidence="8">The sequence shown here is derived from an EMBL/GenBank/DDBJ whole genome shotgun (WGS) entry which is preliminary data.</text>
</comment>
<dbReference type="PROSITE" id="PS50089">
    <property type="entry name" value="ZF_RING_2"/>
    <property type="match status" value="1"/>
</dbReference>
<keyword evidence="9" id="KW-1185">Reference proteome</keyword>
<feature type="domain" description="RING-type" evidence="6">
    <location>
        <begin position="108"/>
        <end position="148"/>
    </location>
</feature>
<dbReference type="CDD" id="cd19757">
    <property type="entry name" value="Bbox1"/>
    <property type="match status" value="1"/>
</dbReference>
<proteinExistence type="predicted"/>
<feature type="non-terminal residue" evidence="8">
    <location>
        <position position="385"/>
    </location>
</feature>
<dbReference type="SUPFAM" id="SSF57850">
    <property type="entry name" value="RING/U-box"/>
    <property type="match status" value="1"/>
</dbReference>
<dbReference type="PROSITE" id="PS00518">
    <property type="entry name" value="ZF_RING_1"/>
    <property type="match status" value="1"/>
</dbReference>
<evidence type="ECO:0000313" key="9">
    <source>
        <dbReference type="Proteomes" id="UP001519460"/>
    </source>
</evidence>
<dbReference type="InterPro" id="IPR017907">
    <property type="entry name" value="Znf_RING_CS"/>
</dbReference>
<dbReference type="AlphaFoldDB" id="A0ABD0JWL2"/>
<feature type="compositionally biased region" description="Polar residues" evidence="5">
    <location>
        <begin position="13"/>
        <end position="22"/>
    </location>
</feature>
<name>A0ABD0JWL2_9CAEN</name>